<sequence>MLSSHLSESSVDPESSFSVKIEKEQLVIHPTDANKLSGHVLFHLPDLPQYTTRLSAVKVGFSSGTAAVAGVAVRSHQHTLFTDPDLRETASFTCPIFSANDDLKSSADDLTLSVGVEFNDINGSITFMSAELEVIVSSEGPRLKSGQEI</sequence>
<evidence type="ECO:0000313" key="1">
    <source>
        <dbReference type="EMBL" id="KAK5994031.1"/>
    </source>
</evidence>
<organism evidence="1 2">
    <name type="scientific">Cladobotryum mycophilum</name>
    <dbReference type="NCBI Taxonomy" id="491253"/>
    <lineage>
        <taxon>Eukaryota</taxon>
        <taxon>Fungi</taxon>
        <taxon>Dikarya</taxon>
        <taxon>Ascomycota</taxon>
        <taxon>Pezizomycotina</taxon>
        <taxon>Sordariomycetes</taxon>
        <taxon>Hypocreomycetidae</taxon>
        <taxon>Hypocreales</taxon>
        <taxon>Hypocreaceae</taxon>
        <taxon>Cladobotryum</taxon>
    </lineage>
</organism>
<proteinExistence type="predicted"/>
<protein>
    <submittedName>
        <fullName evidence="1">Uncharacterized protein</fullName>
    </submittedName>
</protein>
<evidence type="ECO:0000313" key="2">
    <source>
        <dbReference type="Proteomes" id="UP001338125"/>
    </source>
</evidence>
<gene>
    <name evidence="1" type="ORF">PT974_07471</name>
</gene>
<comment type="caution">
    <text evidence="1">The sequence shown here is derived from an EMBL/GenBank/DDBJ whole genome shotgun (WGS) entry which is preliminary data.</text>
</comment>
<dbReference type="EMBL" id="JAVFKD010000012">
    <property type="protein sequence ID" value="KAK5994031.1"/>
    <property type="molecule type" value="Genomic_DNA"/>
</dbReference>
<dbReference type="Proteomes" id="UP001338125">
    <property type="component" value="Unassembled WGS sequence"/>
</dbReference>
<reference evidence="1 2" key="1">
    <citation type="submission" date="2024-01" db="EMBL/GenBank/DDBJ databases">
        <title>Complete genome of Cladobotryum mycophilum ATHUM6906.</title>
        <authorList>
            <person name="Christinaki A.C."/>
            <person name="Myridakis A.I."/>
            <person name="Kouvelis V.N."/>
        </authorList>
    </citation>
    <scope>NUCLEOTIDE SEQUENCE [LARGE SCALE GENOMIC DNA]</scope>
    <source>
        <strain evidence="1 2">ATHUM6906</strain>
    </source>
</reference>
<name>A0ABR0SPC6_9HYPO</name>
<accession>A0ABR0SPC6</accession>
<keyword evidence="2" id="KW-1185">Reference proteome</keyword>